<evidence type="ECO:0000259" key="17">
    <source>
        <dbReference type="Pfam" id="PF08245"/>
    </source>
</evidence>
<evidence type="ECO:0000256" key="10">
    <source>
        <dbReference type="ARBA" id="ARBA00022984"/>
    </source>
</evidence>
<dbReference type="InterPro" id="IPR036565">
    <property type="entry name" value="Mur-like_cat_sf"/>
</dbReference>
<gene>
    <name evidence="14" type="primary">murC</name>
    <name evidence="18" type="ORF">A2955_04730</name>
</gene>
<protein>
    <recommendedName>
        <fullName evidence="3 14">UDP-N-acetylmuramate--L-alanine ligase</fullName>
        <ecNumber evidence="3 14">6.3.2.8</ecNumber>
    </recommendedName>
    <alternativeName>
        <fullName evidence="14">UDP-N-acetylmuramoyl-L-alanine synthetase</fullName>
    </alternativeName>
</protein>
<reference evidence="18 19" key="1">
    <citation type="journal article" date="2016" name="Nat. Commun.">
        <title>Thousands of microbial genomes shed light on interconnected biogeochemical processes in an aquifer system.</title>
        <authorList>
            <person name="Anantharaman K."/>
            <person name="Brown C.T."/>
            <person name="Hug L.A."/>
            <person name="Sharon I."/>
            <person name="Castelle C.J."/>
            <person name="Probst A.J."/>
            <person name="Thomas B.C."/>
            <person name="Singh A."/>
            <person name="Wilkins M.J."/>
            <person name="Karaoz U."/>
            <person name="Brodie E.L."/>
            <person name="Williams K.H."/>
            <person name="Hubbard S.S."/>
            <person name="Banfield J.F."/>
        </authorList>
    </citation>
    <scope>NUCLEOTIDE SEQUENCE [LARGE SCALE GENOMIC DNA]</scope>
</reference>
<keyword evidence="6 14" id="KW-0132">Cell division</keyword>
<dbReference type="Gene3D" id="3.40.50.720">
    <property type="entry name" value="NAD(P)-binding Rossmann-like Domain"/>
    <property type="match status" value="1"/>
</dbReference>
<dbReference type="PANTHER" id="PTHR43445:SF3">
    <property type="entry name" value="UDP-N-ACETYLMURAMATE--L-ALANINE LIGASE"/>
    <property type="match status" value="1"/>
</dbReference>
<keyword evidence="9 14" id="KW-0133">Cell shape</keyword>
<comment type="pathway">
    <text evidence="2 14">Cell wall biogenesis; peptidoglycan biosynthesis.</text>
</comment>
<dbReference type="GO" id="GO:0008763">
    <property type="term" value="F:UDP-N-acetylmuramate-L-alanine ligase activity"/>
    <property type="evidence" value="ECO:0007669"/>
    <property type="project" value="UniProtKB-UniRule"/>
</dbReference>
<dbReference type="InterPro" id="IPR013221">
    <property type="entry name" value="Mur_ligase_cen"/>
</dbReference>
<sequence length="475" mass="53076">MDIRKLKHVHFTGIKGVGMAALALYFRDLGIKVTGSDVEEVFVTDETLAKNGVLWTSGFSANNIEPKPDLLVTTGAHGGLKNPEVLVAIEKGIKVLTYAEALALVSGDKKLISVCGVGGKGSTSSMIAVALDVNNLHPSFVIGMGNIYPLETSGRYDKNGKYFICEADEYAISPGINNDPKFSLLKPFITVVTNIERDHPDIYQKFADTLNTFRKYFLKIPKQGLLVANIDNLNTKRTIKGLKIPIQTYGFSKDADWQIKNLKYSEGRTAFSVYSKKDKIFLTDINLRVPGKFNVQNAMAAYVVGKKVGLTDQEIKLGLERYLGCMRRFEKKGVFKGAAFYDDYAHHPSEIKVTLDAARNWYPEKRIIAIFQPHTFSRTKILFKDFSKAFADADVVGFMDIYASARESKDNTVSSKLLAKETKKHKKNTYYLGDLKSILKWLNKNTKEGDIVITMGAGDIFHIYKDLKSDLSIRK</sequence>
<dbReference type="InterPro" id="IPR000713">
    <property type="entry name" value="Mur_ligase_N"/>
</dbReference>
<evidence type="ECO:0000256" key="13">
    <source>
        <dbReference type="ARBA" id="ARBA00047833"/>
    </source>
</evidence>
<name>A0A1F8B534_9BACT</name>
<organism evidence="18 19">
    <name type="scientific">Candidatus Woesebacteria bacterium RIFCSPLOWO2_01_FULL_37_19</name>
    <dbReference type="NCBI Taxonomy" id="1802514"/>
    <lineage>
        <taxon>Bacteria</taxon>
        <taxon>Candidatus Woeseibacteriota</taxon>
    </lineage>
</organism>
<keyword evidence="7 14" id="KW-0547">Nucleotide-binding</keyword>
<comment type="catalytic activity">
    <reaction evidence="13 14">
        <text>UDP-N-acetyl-alpha-D-muramate + L-alanine + ATP = UDP-N-acetyl-alpha-D-muramoyl-L-alanine + ADP + phosphate + H(+)</text>
        <dbReference type="Rhea" id="RHEA:23372"/>
        <dbReference type="ChEBI" id="CHEBI:15378"/>
        <dbReference type="ChEBI" id="CHEBI:30616"/>
        <dbReference type="ChEBI" id="CHEBI:43474"/>
        <dbReference type="ChEBI" id="CHEBI:57972"/>
        <dbReference type="ChEBI" id="CHEBI:70757"/>
        <dbReference type="ChEBI" id="CHEBI:83898"/>
        <dbReference type="ChEBI" id="CHEBI:456216"/>
        <dbReference type="EC" id="6.3.2.8"/>
    </reaction>
</comment>
<comment type="subcellular location">
    <subcellularLocation>
        <location evidence="1 14">Cytoplasm</location>
    </subcellularLocation>
</comment>
<evidence type="ECO:0000256" key="1">
    <source>
        <dbReference type="ARBA" id="ARBA00004496"/>
    </source>
</evidence>
<keyword evidence="5 14" id="KW-0436">Ligase</keyword>
<dbReference type="GO" id="GO:0008360">
    <property type="term" value="P:regulation of cell shape"/>
    <property type="evidence" value="ECO:0007669"/>
    <property type="project" value="UniProtKB-KW"/>
</dbReference>
<evidence type="ECO:0000259" key="15">
    <source>
        <dbReference type="Pfam" id="PF01225"/>
    </source>
</evidence>
<evidence type="ECO:0000256" key="12">
    <source>
        <dbReference type="ARBA" id="ARBA00023316"/>
    </source>
</evidence>
<dbReference type="PANTHER" id="PTHR43445">
    <property type="entry name" value="UDP-N-ACETYLMURAMATE--L-ALANINE LIGASE-RELATED"/>
    <property type="match status" value="1"/>
</dbReference>
<keyword evidence="12 14" id="KW-0961">Cell wall biogenesis/degradation</keyword>
<accession>A0A1F8B534</accession>
<dbReference type="GO" id="GO:0009252">
    <property type="term" value="P:peptidoglycan biosynthetic process"/>
    <property type="evidence" value="ECO:0007669"/>
    <property type="project" value="UniProtKB-UniRule"/>
</dbReference>
<dbReference type="EMBL" id="MGHA01000037">
    <property type="protein sequence ID" value="OGM59121.1"/>
    <property type="molecule type" value="Genomic_DNA"/>
</dbReference>
<keyword evidence="4 14" id="KW-0963">Cytoplasm</keyword>
<keyword evidence="11 14" id="KW-0131">Cell cycle</keyword>
<keyword evidence="10 14" id="KW-0573">Peptidoglycan synthesis</keyword>
<evidence type="ECO:0000256" key="8">
    <source>
        <dbReference type="ARBA" id="ARBA00022840"/>
    </source>
</evidence>
<dbReference type="SUPFAM" id="SSF51984">
    <property type="entry name" value="MurCD N-terminal domain"/>
    <property type="match status" value="1"/>
</dbReference>
<dbReference type="GO" id="GO:0005524">
    <property type="term" value="F:ATP binding"/>
    <property type="evidence" value="ECO:0007669"/>
    <property type="project" value="UniProtKB-UniRule"/>
</dbReference>
<dbReference type="Gene3D" id="3.90.190.20">
    <property type="entry name" value="Mur ligase, C-terminal domain"/>
    <property type="match status" value="1"/>
</dbReference>
<feature type="domain" description="Mur ligase N-terminal catalytic" evidence="15">
    <location>
        <begin position="8"/>
        <end position="105"/>
    </location>
</feature>
<dbReference type="NCBIfam" id="TIGR01082">
    <property type="entry name" value="murC"/>
    <property type="match status" value="1"/>
</dbReference>
<evidence type="ECO:0000259" key="16">
    <source>
        <dbReference type="Pfam" id="PF02875"/>
    </source>
</evidence>
<comment type="caution">
    <text evidence="14">Lacks conserved residue(s) required for the propagation of feature annotation.</text>
</comment>
<dbReference type="Pfam" id="PF01225">
    <property type="entry name" value="Mur_ligase"/>
    <property type="match status" value="1"/>
</dbReference>
<evidence type="ECO:0000256" key="9">
    <source>
        <dbReference type="ARBA" id="ARBA00022960"/>
    </source>
</evidence>
<keyword evidence="8 14" id="KW-0067">ATP-binding</keyword>
<dbReference type="SUPFAM" id="SSF53244">
    <property type="entry name" value="MurD-like peptide ligases, peptide-binding domain"/>
    <property type="match status" value="1"/>
</dbReference>
<dbReference type="GO" id="GO:0051301">
    <property type="term" value="P:cell division"/>
    <property type="evidence" value="ECO:0007669"/>
    <property type="project" value="UniProtKB-KW"/>
</dbReference>
<dbReference type="GO" id="GO:0005737">
    <property type="term" value="C:cytoplasm"/>
    <property type="evidence" value="ECO:0007669"/>
    <property type="project" value="UniProtKB-SubCell"/>
</dbReference>
<dbReference type="EC" id="6.3.2.8" evidence="3 14"/>
<evidence type="ECO:0000256" key="11">
    <source>
        <dbReference type="ARBA" id="ARBA00023306"/>
    </source>
</evidence>
<evidence type="ECO:0000313" key="19">
    <source>
        <dbReference type="Proteomes" id="UP000177501"/>
    </source>
</evidence>
<evidence type="ECO:0000256" key="4">
    <source>
        <dbReference type="ARBA" id="ARBA00022490"/>
    </source>
</evidence>
<evidence type="ECO:0000256" key="3">
    <source>
        <dbReference type="ARBA" id="ARBA00012211"/>
    </source>
</evidence>
<evidence type="ECO:0000256" key="14">
    <source>
        <dbReference type="HAMAP-Rule" id="MF_00046"/>
    </source>
</evidence>
<dbReference type="Pfam" id="PF02875">
    <property type="entry name" value="Mur_ligase_C"/>
    <property type="match status" value="1"/>
</dbReference>
<comment type="similarity">
    <text evidence="14">Belongs to the MurCDEF family.</text>
</comment>
<evidence type="ECO:0000256" key="6">
    <source>
        <dbReference type="ARBA" id="ARBA00022618"/>
    </source>
</evidence>
<dbReference type="HAMAP" id="MF_00046">
    <property type="entry name" value="MurC"/>
    <property type="match status" value="1"/>
</dbReference>
<evidence type="ECO:0000313" key="18">
    <source>
        <dbReference type="EMBL" id="OGM59121.1"/>
    </source>
</evidence>
<feature type="domain" description="Mur ligase central" evidence="17">
    <location>
        <begin position="115"/>
        <end position="304"/>
    </location>
</feature>
<evidence type="ECO:0000256" key="7">
    <source>
        <dbReference type="ARBA" id="ARBA00022741"/>
    </source>
</evidence>
<dbReference type="InterPro" id="IPR036615">
    <property type="entry name" value="Mur_ligase_C_dom_sf"/>
</dbReference>
<proteinExistence type="inferred from homology"/>
<dbReference type="STRING" id="1802514.A2955_04730"/>
<dbReference type="UniPathway" id="UPA00219"/>
<dbReference type="Proteomes" id="UP000177501">
    <property type="component" value="Unassembled WGS sequence"/>
</dbReference>
<dbReference type="InterPro" id="IPR004101">
    <property type="entry name" value="Mur_ligase_C"/>
</dbReference>
<dbReference type="GO" id="GO:0071555">
    <property type="term" value="P:cell wall organization"/>
    <property type="evidence" value="ECO:0007669"/>
    <property type="project" value="UniProtKB-KW"/>
</dbReference>
<evidence type="ECO:0000256" key="5">
    <source>
        <dbReference type="ARBA" id="ARBA00022598"/>
    </source>
</evidence>
<evidence type="ECO:0000256" key="2">
    <source>
        <dbReference type="ARBA" id="ARBA00004752"/>
    </source>
</evidence>
<dbReference type="Gene3D" id="3.40.1190.10">
    <property type="entry name" value="Mur-like, catalytic domain"/>
    <property type="match status" value="1"/>
</dbReference>
<dbReference type="Pfam" id="PF08245">
    <property type="entry name" value="Mur_ligase_M"/>
    <property type="match status" value="1"/>
</dbReference>
<dbReference type="AlphaFoldDB" id="A0A1F8B534"/>
<dbReference type="InterPro" id="IPR005758">
    <property type="entry name" value="UDP-N-AcMur_Ala_ligase_MurC"/>
</dbReference>
<comment type="caution">
    <text evidence="18">The sequence shown here is derived from an EMBL/GenBank/DDBJ whole genome shotgun (WGS) entry which is preliminary data.</text>
</comment>
<dbReference type="SUPFAM" id="SSF53623">
    <property type="entry name" value="MurD-like peptide ligases, catalytic domain"/>
    <property type="match status" value="1"/>
</dbReference>
<comment type="function">
    <text evidence="14">Cell wall formation.</text>
</comment>
<dbReference type="InterPro" id="IPR050061">
    <property type="entry name" value="MurCDEF_pg_biosynth"/>
</dbReference>
<feature type="domain" description="Mur ligase C-terminal" evidence="16">
    <location>
        <begin position="327"/>
        <end position="458"/>
    </location>
</feature>